<dbReference type="InterPro" id="IPR023098">
    <property type="entry name" value="SerK/SbnI_C"/>
</dbReference>
<dbReference type="Gene3D" id="3.30.1760.10">
    <property type="entry name" value="Conserved hypothetical protein from pyrococcus furiosus pfu- 392566-001, domain 2"/>
    <property type="match status" value="1"/>
</dbReference>
<evidence type="ECO:0000259" key="5">
    <source>
        <dbReference type="SMART" id="SM00470"/>
    </source>
</evidence>
<dbReference type="PIRSF" id="PIRSF032543">
    <property type="entry name" value="UCP032543_ParB-like"/>
    <property type="match status" value="1"/>
</dbReference>
<dbReference type="InterPro" id="IPR003115">
    <property type="entry name" value="ParB_N"/>
</dbReference>
<keyword evidence="1" id="KW-0808">Transferase</keyword>
<evidence type="ECO:0000256" key="1">
    <source>
        <dbReference type="ARBA" id="ARBA00022679"/>
    </source>
</evidence>
<dbReference type="Proteomes" id="UP000198534">
    <property type="component" value="Unassembled WGS sequence"/>
</dbReference>
<gene>
    <name evidence="6" type="ORF">SAMN05444487_101159</name>
</gene>
<dbReference type="CDD" id="cd16388">
    <property type="entry name" value="SbnI_like_N"/>
    <property type="match status" value="1"/>
</dbReference>
<keyword evidence="2" id="KW-0547">Nucleotide-binding</keyword>
<evidence type="ECO:0000256" key="2">
    <source>
        <dbReference type="ARBA" id="ARBA00022741"/>
    </source>
</evidence>
<dbReference type="SMART" id="SM00470">
    <property type="entry name" value="ParB"/>
    <property type="match status" value="1"/>
</dbReference>
<keyword evidence="3" id="KW-0418">Kinase</keyword>
<feature type="domain" description="ParB-like N-terminal" evidence="5">
    <location>
        <begin position="21"/>
        <end position="104"/>
    </location>
</feature>
<name>A0A1H2QBJ1_9BACL</name>
<sequence>MSQVIQDYRRFAGNDVLTTLTLLSAEKLLFHETHEKERLDRVCRSIMEEGVIHHPALALKLPSGNYLLLDGAHRVMAMKELGCKGLAVQVVEEQQVRLRAWNHLLPMGEWWEALGCDPHITWSDTRMDGRLLAHVTEATGREYFLYPRDTDENLFTHLTAWHRIVSKYQHGCIVQRVADGGTTQFREGEVLFSYPDYTLEELKWVVENDRLMPAGVTRTIVQGRLLNLRISLDLLQEERFDQHRWEELLQGWSRSLRLYTEPVYICEG</sequence>
<dbReference type="OrthoDB" id="2380647at2"/>
<dbReference type="InterPro" id="IPR016999">
    <property type="entry name" value="SbnI-like"/>
</dbReference>
<dbReference type="InterPro" id="IPR037953">
    <property type="entry name" value="SbnI-like_N"/>
</dbReference>
<evidence type="ECO:0000256" key="3">
    <source>
        <dbReference type="ARBA" id="ARBA00022777"/>
    </source>
</evidence>
<accession>A0A1H2QBJ1</accession>
<proteinExistence type="predicted"/>
<keyword evidence="4" id="KW-0067">ATP-binding</keyword>
<reference evidence="6 7" key="1">
    <citation type="submission" date="2016-10" db="EMBL/GenBank/DDBJ databases">
        <authorList>
            <person name="de Groot N.N."/>
        </authorList>
    </citation>
    <scope>NUCLEOTIDE SEQUENCE [LARGE SCALE GENOMIC DNA]</scope>
    <source>
        <strain evidence="6 7">DSM 45610</strain>
    </source>
</reference>
<keyword evidence="7" id="KW-1185">Reference proteome</keyword>
<dbReference type="Gene3D" id="3.90.1530.10">
    <property type="entry name" value="Conserved hypothetical protein from pyrococcus furiosus pfu- 392566-001, ParB domain"/>
    <property type="match status" value="1"/>
</dbReference>
<dbReference type="GO" id="GO:0005524">
    <property type="term" value="F:ATP binding"/>
    <property type="evidence" value="ECO:0007669"/>
    <property type="project" value="UniProtKB-KW"/>
</dbReference>
<organism evidence="6 7">
    <name type="scientific">Marininema mesophilum</name>
    <dbReference type="NCBI Taxonomy" id="1048340"/>
    <lineage>
        <taxon>Bacteria</taxon>
        <taxon>Bacillati</taxon>
        <taxon>Bacillota</taxon>
        <taxon>Bacilli</taxon>
        <taxon>Bacillales</taxon>
        <taxon>Thermoactinomycetaceae</taxon>
        <taxon>Marininema</taxon>
    </lineage>
</organism>
<dbReference type="RefSeq" id="WP_091734710.1">
    <property type="nucleotide sequence ID" value="NZ_FNNQ01000001.1"/>
</dbReference>
<evidence type="ECO:0000313" key="6">
    <source>
        <dbReference type="EMBL" id="SDW04148.1"/>
    </source>
</evidence>
<dbReference type="STRING" id="1048340.SAMN05444487_101159"/>
<evidence type="ECO:0000313" key="7">
    <source>
        <dbReference type="Proteomes" id="UP000198534"/>
    </source>
</evidence>
<dbReference type="GO" id="GO:0016301">
    <property type="term" value="F:kinase activity"/>
    <property type="evidence" value="ECO:0007669"/>
    <property type="project" value="UniProtKB-KW"/>
</dbReference>
<protein>
    <submittedName>
        <fullName evidence="6">ParB-like nuclease domain-containing protein</fullName>
    </submittedName>
</protein>
<dbReference type="InterPro" id="IPR036086">
    <property type="entry name" value="ParB/Sulfiredoxin_sf"/>
</dbReference>
<dbReference type="SUPFAM" id="SSF110849">
    <property type="entry name" value="ParB/Sulfiredoxin"/>
    <property type="match status" value="1"/>
</dbReference>
<dbReference type="AlphaFoldDB" id="A0A1H2QBJ1"/>
<dbReference type="EMBL" id="FNNQ01000001">
    <property type="protein sequence ID" value="SDW04148.1"/>
    <property type="molecule type" value="Genomic_DNA"/>
</dbReference>
<evidence type="ECO:0000256" key="4">
    <source>
        <dbReference type="ARBA" id="ARBA00022840"/>
    </source>
</evidence>